<gene>
    <name evidence="2" type="ORF">F2Q69_00012727</name>
</gene>
<evidence type="ECO:0000313" key="3">
    <source>
        <dbReference type="Proteomes" id="UP000712600"/>
    </source>
</evidence>
<reference evidence="2" key="1">
    <citation type="submission" date="2019-12" db="EMBL/GenBank/DDBJ databases">
        <title>Genome sequencing and annotation of Brassica cretica.</title>
        <authorList>
            <person name="Studholme D.J."/>
            <person name="Sarris P."/>
        </authorList>
    </citation>
    <scope>NUCLEOTIDE SEQUENCE</scope>
    <source>
        <strain evidence="2">PFS-109/04</strain>
        <tissue evidence="2">Leaf</tissue>
    </source>
</reference>
<sequence length="76" mass="8459">MADAYRRRRRSTAAASGGPAATISGVGAWTTRARLANLIEAHVASSGFRLRRDRRIRLRLDERNMIVALRLKILNG</sequence>
<dbReference type="Proteomes" id="UP000712600">
    <property type="component" value="Unassembled WGS sequence"/>
</dbReference>
<dbReference type="EMBL" id="QGKX02000996">
    <property type="protein sequence ID" value="KAF3555653.1"/>
    <property type="molecule type" value="Genomic_DNA"/>
</dbReference>
<evidence type="ECO:0000256" key="1">
    <source>
        <dbReference type="SAM" id="MobiDB-lite"/>
    </source>
</evidence>
<feature type="compositionally biased region" description="Basic residues" evidence="1">
    <location>
        <begin position="1"/>
        <end position="11"/>
    </location>
</feature>
<protein>
    <submittedName>
        <fullName evidence="2">Uncharacterized protein</fullName>
    </submittedName>
</protein>
<name>A0A8S9QT67_BRACR</name>
<accession>A0A8S9QT67</accession>
<evidence type="ECO:0000313" key="2">
    <source>
        <dbReference type="EMBL" id="KAF3555653.1"/>
    </source>
</evidence>
<feature type="region of interest" description="Disordered" evidence="1">
    <location>
        <begin position="1"/>
        <end position="22"/>
    </location>
</feature>
<feature type="compositionally biased region" description="Low complexity" evidence="1">
    <location>
        <begin position="12"/>
        <end position="22"/>
    </location>
</feature>
<dbReference type="AlphaFoldDB" id="A0A8S9QT67"/>
<organism evidence="2 3">
    <name type="scientific">Brassica cretica</name>
    <name type="common">Mustard</name>
    <dbReference type="NCBI Taxonomy" id="69181"/>
    <lineage>
        <taxon>Eukaryota</taxon>
        <taxon>Viridiplantae</taxon>
        <taxon>Streptophyta</taxon>
        <taxon>Embryophyta</taxon>
        <taxon>Tracheophyta</taxon>
        <taxon>Spermatophyta</taxon>
        <taxon>Magnoliopsida</taxon>
        <taxon>eudicotyledons</taxon>
        <taxon>Gunneridae</taxon>
        <taxon>Pentapetalae</taxon>
        <taxon>rosids</taxon>
        <taxon>malvids</taxon>
        <taxon>Brassicales</taxon>
        <taxon>Brassicaceae</taxon>
        <taxon>Brassiceae</taxon>
        <taxon>Brassica</taxon>
    </lineage>
</organism>
<comment type="caution">
    <text evidence="2">The sequence shown here is derived from an EMBL/GenBank/DDBJ whole genome shotgun (WGS) entry which is preliminary data.</text>
</comment>
<proteinExistence type="predicted"/>